<dbReference type="VEuPathDB" id="VectorBase:ISCW003762"/>
<dbReference type="GO" id="GO:0000184">
    <property type="term" value="P:nuclear-transcribed mRNA catabolic process, nonsense-mediated decay"/>
    <property type="evidence" value="ECO:0000318"/>
    <property type="project" value="GO_Central"/>
</dbReference>
<dbReference type="EMBL" id="ABJB010733935">
    <property type="status" value="NOT_ANNOTATED_CDS"/>
    <property type="molecule type" value="Genomic_DNA"/>
</dbReference>
<dbReference type="GO" id="GO:0042162">
    <property type="term" value="F:telomeric DNA binding"/>
    <property type="evidence" value="ECO:0000318"/>
    <property type="project" value="GO_Central"/>
</dbReference>
<dbReference type="GO" id="GO:0070034">
    <property type="term" value="F:telomerase RNA binding"/>
    <property type="evidence" value="ECO:0000318"/>
    <property type="project" value="GO_Central"/>
</dbReference>
<keyword evidence="6" id="KW-1185">Reference proteome</keyword>
<evidence type="ECO:0000313" key="6">
    <source>
        <dbReference type="Proteomes" id="UP000001555"/>
    </source>
</evidence>
<dbReference type="PANTHER" id="PTHR15696:SF5">
    <property type="entry name" value="NONSENSE-MEDIATED MRNA DECAY FACTOR SMG7"/>
    <property type="match status" value="1"/>
</dbReference>
<dbReference type="EMBL" id="ABJB010605092">
    <property type="status" value="NOT_ANNOTATED_CDS"/>
    <property type="molecule type" value="Genomic_DNA"/>
</dbReference>
<dbReference type="PANTHER" id="PTHR15696">
    <property type="entry name" value="SMG-7 SUPPRESSOR WITH MORPHOLOGICAL EFFECT ON GENITALIA PROTEIN 7"/>
    <property type="match status" value="1"/>
</dbReference>
<dbReference type="InterPro" id="IPR011990">
    <property type="entry name" value="TPR-like_helical_dom_sf"/>
</dbReference>
<dbReference type="Gene3D" id="1.25.40.10">
    <property type="entry name" value="Tetratricopeptide repeat domain"/>
    <property type="match status" value="1"/>
</dbReference>
<name>B7PFF2_IXOSC</name>
<evidence type="ECO:0000313" key="4">
    <source>
        <dbReference type="EMBL" id="EEC05324.1"/>
    </source>
</evidence>
<feature type="domain" description="DNA/RNA-binding" evidence="3">
    <location>
        <begin position="100"/>
        <end position="382"/>
    </location>
</feature>
<dbReference type="EMBL" id="ABJB010193270">
    <property type="status" value="NOT_ANNOTATED_CDS"/>
    <property type="molecule type" value="Genomic_DNA"/>
</dbReference>
<dbReference type="PaxDb" id="6945-B7PFF2"/>
<dbReference type="EMBL" id="ABJB010251378">
    <property type="status" value="NOT_ANNOTATED_CDS"/>
    <property type="molecule type" value="Genomic_DNA"/>
</dbReference>
<keyword evidence="1" id="KW-0866">Nonsense-mediated mRNA decay</keyword>
<dbReference type="SUPFAM" id="SSF48452">
    <property type="entry name" value="TPR-like"/>
    <property type="match status" value="1"/>
</dbReference>
<dbReference type="Proteomes" id="UP000001555">
    <property type="component" value="Unassembled WGS sequence"/>
</dbReference>
<dbReference type="EMBL" id="ABJB010877319">
    <property type="status" value="NOT_ANNOTATED_CDS"/>
    <property type="molecule type" value="Genomic_DNA"/>
</dbReference>
<evidence type="ECO:0000313" key="5">
    <source>
        <dbReference type="EnsemblMetazoa" id="ISCW003762-PA"/>
    </source>
</evidence>
<organism>
    <name type="scientific">Ixodes scapularis</name>
    <name type="common">Black-legged tick</name>
    <name type="synonym">Deer tick</name>
    <dbReference type="NCBI Taxonomy" id="6945"/>
    <lineage>
        <taxon>Eukaryota</taxon>
        <taxon>Metazoa</taxon>
        <taxon>Ecdysozoa</taxon>
        <taxon>Arthropoda</taxon>
        <taxon>Chelicerata</taxon>
        <taxon>Arachnida</taxon>
        <taxon>Acari</taxon>
        <taxon>Parasitiformes</taxon>
        <taxon>Ixodida</taxon>
        <taxon>Ixodoidea</taxon>
        <taxon>Ixodidae</taxon>
        <taxon>Ixodinae</taxon>
        <taxon>Ixodes</taxon>
    </lineage>
</organism>
<gene>
    <name evidence="4" type="ORF">IscW_ISCW003762</name>
</gene>
<sequence length="585" mass="64536">MALAEDSPRNARAFQLRTRLCWLLEELLLTDLEFALDKKVEQELWNSAFRSPIAAFQLKASDKKLLQKLCCVYDVSLRCHLKDSNFGILHSRYRSQSLQAENFYRHAVELGPRNGHPYNQLALLEAASGEKLSAVFFHVRSLALQHPFPAAATNLSKLYSKMVSDSSASIGKTKMSPYEYTTAFLQFHAHIYLVADLKRAEGLLGSLTACLPALVIAEKLDTWQLLQMVAVSMFGHQHCARHHRGSPRTLPESGEAAADGRPEEGPAALPRERARALQLLLDFVASMLHAFLLPMHALQDPRDMRDCCSVPVVKLILDWLLHKQDLLHGEAFVRKPQIWHGFCKLLNALVTVLPADLAKEKFMKVPLPEDWDLQCFLPLQEAHRHAVGNGGIGSGRVNMPYLPTNGRPPQPLGGPTPPLTFDPGVAQIPPPQQPPHLGVAAAPTMAHLETLLRQQQQSVAEAEAKLAGEHFQQHQQQHPAVAGGGGQPPWVPPHLIEVNGCQMMPSGTAQQPSASDLSANTYSLFNSPWPSGLQHMAKDGGRSAAGAIDPMVMHSRIQSLWSGPGPSPLERLLEQQKQWRDGATQ</sequence>
<reference evidence="4 6" key="1">
    <citation type="submission" date="2008-03" db="EMBL/GenBank/DDBJ databases">
        <title>Annotation of Ixodes scapularis.</title>
        <authorList>
            <consortium name="Ixodes scapularis Genome Project Consortium"/>
            <person name="Caler E."/>
            <person name="Hannick L.I."/>
            <person name="Bidwell S."/>
            <person name="Joardar V."/>
            <person name="Thiagarajan M."/>
            <person name="Amedeo P."/>
            <person name="Galinsky K.J."/>
            <person name="Schobel S."/>
            <person name="Inman J."/>
            <person name="Hostetler J."/>
            <person name="Miller J."/>
            <person name="Hammond M."/>
            <person name="Megy K."/>
            <person name="Lawson D."/>
            <person name="Kodira C."/>
            <person name="Sutton G."/>
            <person name="Meyer J."/>
            <person name="Hill C.A."/>
            <person name="Birren B."/>
            <person name="Nene V."/>
            <person name="Collins F."/>
            <person name="Alarcon-Chaidez F."/>
            <person name="Wikel S."/>
            <person name="Strausberg R."/>
        </authorList>
    </citation>
    <scope>NUCLEOTIDE SEQUENCE [LARGE SCALE GENOMIC DNA]</scope>
    <source>
        <strain evidence="6">Wikel</strain>
        <strain evidence="4">Wikel colony</strain>
    </source>
</reference>
<dbReference type="VEuPathDB" id="VectorBase:ISCP_017671"/>
<dbReference type="VEuPathDB" id="VectorBase:ISCI003762"/>
<reference evidence="5" key="2">
    <citation type="submission" date="2020-05" db="UniProtKB">
        <authorList>
            <consortium name="EnsemblMetazoa"/>
        </authorList>
    </citation>
    <scope>IDENTIFICATION</scope>
    <source>
        <strain evidence="5">wikel</strain>
    </source>
</reference>
<dbReference type="EMBL" id="ABJB010010227">
    <property type="status" value="NOT_ANNOTATED_CDS"/>
    <property type="molecule type" value="Genomic_DNA"/>
</dbReference>
<dbReference type="InterPro" id="IPR045153">
    <property type="entry name" value="Est1/Ebs1-like"/>
</dbReference>
<dbReference type="InterPro" id="IPR018834">
    <property type="entry name" value="DNA/RNA-bd_Est1-type"/>
</dbReference>
<evidence type="ECO:0000259" key="3">
    <source>
        <dbReference type="Pfam" id="PF10373"/>
    </source>
</evidence>
<dbReference type="EMBL" id="DS702116">
    <property type="protein sequence ID" value="EEC05324.1"/>
    <property type="molecule type" value="Genomic_DNA"/>
</dbReference>
<dbReference type="EnsemblMetazoa" id="ISCW003762-RA">
    <property type="protein sequence ID" value="ISCW003762-PA"/>
    <property type="gene ID" value="ISCW003762"/>
</dbReference>
<dbReference type="EMBL" id="ABJB010592437">
    <property type="status" value="NOT_ANNOTATED_CDS"/>
    <property type="molecule type" value="Genomic_DNA"/>
</dbReference>
<dbReference type="GO" id="GO:0005697">
    <property type="term" value="C:telomerase holoenzyme complex"/>
    <property type="evidence" value="ECO:0000318"/>
    <property type="project" value="GO_Central"/>
</dbReference>
<dbReference type="HOGENOM" id="CLU_466376_0_0_1"/>
<dbReference type="InParanoid" id="B7PFF2"/>
<evidence type="ECO:0000256" key="2">
    <source>
        <dbReference type="SAM" id="MobiDB-lite"/>
    </source>
</evidence>
<feature type="compositionally biased region" description="Basic and acidic residues" evidence="2">
    <location>
        <begin position="258"/>
        <end position="268"/>
    </location>
</feature>
<protein>
    <recommendedName>
        <fullName evidence="3">DNA/RNA-binding domain-containing protein</fullName>
    </recommendedName>
</protein>
<feature type="region of interest" description="Disordered" evidence="2">
    <location>
        <begin position="242"/>
        <end position="268"/>
    </location>
</feature>
<accession>B7PFF2</accession>
<proteinExistence type="predicted"/>
<dbReference type="Pfam" id="PF10373">
    <property type="entry name" value="EST1_DNA_bind"/>
    <property type="match status" value="1"/>
</dbReference>
<dbReference type="OrthoDB" id="69928at2759"/>
<dbReference type="STRING" id="6945.B7PFF2"/>
<dbReference type="EMBL" id="ABJB010652826">
    <property type="status" value="NOT_ANNOTATED_CDS"/>
    <property type="molecule type" value="Genomic_DNA"/>
</dbReference>
<evidence type="ECO:0000256" key="1">
    <source>
        <dbReference type="ARBA" id="ARBA00023161"/>
    </source>
</evidence>
<dbReference type="EMBL" id="ABJB010831000">
    <property type="status" value="NOT_ANNOTATED_CDS"/>
    <property type="molecule type" value="Genomic_DNA"/>
</dbReference>
<dbReference type="AlphaFoldDB" id="B7PFF2"/>
<dbReference type="EMBL" id="ABJB010655900">
    <property type="status" value="NOT_ANNOTATED_CDS"/>
    <property type="molecule type" value="Genomic_DNA"/>
</dbReference>